<gene>
    <name evidence="2" type="ORF">CSSPTR1EN2_LOCUS13709</name>
</gene>
<proteinExistence type="predicted"/>
<protein>
    <submittedName>
        <fullName evidence="2">Uncharacterized protein</fullName>
    </submittedName>
</protein>
<dbReference type="SUPFAM" id="SSF52833">
    <property type="entry name" value="Thioredoxin-like"/>
    <property type="match status" value="1"/>
</dbReference>
<dbReference type="Gene3D" id="3.40.30.10">
    <property type="entry name" value="Glutaredoxin"/>
    <property type="match status" value="1"/>
</dbReference>
<dbReference type="Pfam" id="PF10262">
    <property type="entry name" value="Rdx"/>
    <property type="match status" value="1"/>
</dbReference>
<dbReference type="NCBIfam" id="TIGR02174">
    <property type="entry name" value="CXXU_selWTH"/>
    <property type="match status" value="1"/>
</dbReference>
<name>A0ABP0UCI0_9BRYO</name>
<evidence type="ECO:0000256" key="1">
    <source>
        <dbReference type="ARBA" id="ARBA00023284"/>
    </source>
</evidence>
<reference evidence="2" key="1">
    <citation type="submission" date="2024-02" db="EMBL/GenBank/DDBJ databases">
        <authorList>
            <consortium name="ELIXIR-Norway"/>
            <consortium name="Elixir Norway"/>
        </authorList>
    </citation>
    <scope>NUCLEOTIDE SEQUENCE</scope>
</reference>
<keyword evidence="1" id="KW-0676">Redox-active center</keyword>
<organism evidence="2 3">
    <name type="scientific">Sphagnum troendelagicum</name>
    <dbReference type="NCBI Taxonomy" id="128251"/>
    <lineage>
        <taxon>Eukaryota</taxon>
        <taxon>Viridiplantae</taxon>
        <taxon>Streptophyta</taxon>
        <taxon>Embryophyta</taxon>
        <taxon>Bryophyta</taxon>
        <taxon>Sphagnophytina</taxon>
        <taxon>Sphagnopsida</taxon>
        <taxon>Sphagnales</taxon>
        <taxon>Sphagnaceae</taxon>
        <taxon>Sphagnum</taxon>
    </lineage>
</organism>
<accession>A0ABP0UCI0</accession>
<sequence length="170" mass="18950">MAARRCLLVGGRMARALSVRQVPCLGQSGSLSLMEQRRVVSTKTFEPGFHWRKIVQAHHLSCCPASDNPPPREVIVEYCEESDLTDFFIELAEKVENAHPELAVLGNPDGIKPRKGAFEMTTDNHLMWSTLKKKRLPKFEDILDAIADLPPKCEIKSDDAKTVPKKAANA</sequence>
<evidence type="ECO:0000313" key="2">
    <source>
        <dbReference type="EMBL" id="CAK9216915.1"/>
    </source>
</evidence>
<dbReference type="InterPro" id="IPR011893">
    <property type="entry name" value="Selenoprotein_Rdx-typ"/>
</dbReference>
<dbReference type="InterPro" id="IPR036249">
    <property type="entry name" value="Thioredoxin-like_sf"/>
</dbReference>
<keyword evidence="3" id="KW-1185">Reference proteome</keyword>
<evidence type="ECO:0000313" key="3">
    <source>
        <dbReference type="Proteomes" id="UP001497512"/>
    </source>
</evidence>
<dbReference type="EMBL" id="OZ019894">
    <property type="protein sequence ID" value="CAK9216915.1"/>
    <property type="molecule type" value="Genomic_DNA"/>
</dbReference>
<dbReference type="Proteomes" id="UP001497512">
    <property type="component" value="Chromosome 2"/>
</dbReference>